<reference evidence="2" key="1">
    <citation type="journal article" date="2019" name="Int. J. Syst. Evol. Microbiol.">
        <title>The Global Catalogue of Microorganisms (GCM) 10K type strain sequencing project: providing services to taxonomists for standard genome sequencing and annotation.</title>
        <authorList>
            <consortium name="The Broad Institute Genomics Platform"/>
            <consortium name="The Broad Institute Genome Sequencing Center for Infectious Disease"/>
            <person name="Wu L."/>
            <person name="Ma J."/>
        </authorList>
    </citation>
    <scope>NUCLEOTIDE SEQUENCE [LARGE SCALE GENOMIC DNA]</scope>
    <source>
        <strain evidence="2">JCM 13929</strain>
    </source>
</reference>
<dbReference type="RefSeq" id="WP_346101518.1">
    <property type="nucleotide sequence ID" value="NZ_BAAAMU010000003.1"/>
</dbReference>
<dbReference type="Proteomes" id="UP001500064">
    <property type="component" value="Unassembled WGS sequence"/>
</dbReference>
<protein>
    <submittedName>
        <fullName evidence="1">Uncharacterized protein</fullName>
    </submittedName>
</protein>
<proteinExistence type="predicted"/>
<accession>A0ABP4QKP7</accession>
<comment type="caution">
    <text evidence="1">The sequence shown here is derived from an EMBL/GenBank/DDBJ whole genome shotgun (WGS) entry which is preliminary data.</text>
</comment>
<keyword evidence="2" id="KW-1185">Reference proteome</keyword>
<sequence>MSARASEMPDEIPEDDVLESLYFTDEAQQMQELTWGMLKRLAADQPDDAKVVLSSDPEGNRFTPLGMVSPNAHFVPTPDGWDNEVVGKPRPGSTSCLLLWPL</sequence>
<gene>
    <name evidence="1" type="ORF">GCM10009733_008530</name>
</gene>
<evidence type="ECO:0000313" key="1">
    <source>
        <dbReference type="EMBL" id="GAA1614607.1"/>
    </source>
</evidence>
<organism evidence="1 2">
    <name type="scientific">Nonomuraea maheshkhaliensis</name>
    <dbReference type="NCBI Taxonomy" id="419590"/>
    <lineage>
        <taxon>Bacteria</taxon>
        <taxon>Bacillati</taxon>
        <taxon>Actinomycetota</taxon>
        <taxon>Actinomycetes</taxon>
        <taxon>Streptosporangiales</taxon>
        <taxon>Streptosporangiaceae</taxon>
        <taxon>Nonomuraea</taxon>
    </lineage>
</organism>
<dbReference type="EMBL" id="BAAAMU010000003">
    <property type="protein sequence ID" value="GAA1614607.1"/>
    <property type="molecule type" value="Genomic_DNA"/>
</dbReference>
<evidence type="ECO:0000313" key="2">
    <source>
        <dbReference type="Proteomes" id="UP001500064"/>
    </source>
</evidence>
<name>A0ABP4QKP7_9ACTN</name>